<dbReference type="InterPro" id="IPR018181">
    <property type="entry name" value="Heat_shock_70_CS"/>
</dbReference>
<evidence type="ECO:0000256" key="6">
    <source>
        <dbReference type="ARBA" id="ARBA00022989"/>
    </source>
</evidence>
<name>A0ABV6JM31_9PROT</name>
<reference evidence="9 10" key="1">
    <citation type="submission" date="2024-09" db="EMBL/GenBank/DDBJ databases">
        <authorList>
            <person name="Sun Q."/>
            <person name="Mori K."/>
        </authorList>
    </citation>
    <scope>NUCLEOTIDE SEQUENCE [LARGE SCALE GENOMIC DNA]</scope>
    <source>
        <strain evidence="9 10">TBRC 5777</strain>
    </source>
</reference>
<comment type="similarity">
    <text evidence="2">Belongs to the chromate ion transporter (CHR) (TC 2.A.51) family.</text>
</comment>
<keyword evidence="4" id="KW-1003">Cell membrane</keyword>
<sequence>MIATLVSLALIFAELSVLAFGGGNSILPEMQRQVVEVHGWMSATEFNALYGLAQAAPGPNMMVVTAIGWHVAGVWGVIVVTLAKFGPSSVITGVALHLWNRFRDAPLRGQIRDGLVPVTVGLVAASAVLITQPVATTPILLAVALVVAALSLWGRLHPLWLLAGGAGIGWLLG</sequence>
<evidence type="ECO:0000256" key="2">
    <source>
        <dbReference type="ARBA" id="ARBA00005262"/>
    </source>
</evidence>
<keyword evidence="7 8" id="KW-0472">Membrane</keyword>
<dbReference type="InterPro" id="IPR003370">
    <property type="entry name" value="Chromate_transpt"/>
</dbReference>
<proteinExistence type="inferred from homology"/>
<keyword evidence="5 8" id="KW-0812">Transmembrane</keyword>
<feature type="transmembrane region" description="Helical" evidence="8">
    <location>
        <begin position="111"/>
        <end position="130"/>
    </location>
</feature>
<dbReference type="PANTHER" id="PTHR43663:SF1">
    <property type="entry name" value="CHROMATE TRANSPORTER"/>
    <property type="match status" value="1"/>
</dbReference>
<evidence type="ECO:0000256" key="5">
    <source>
        <dbReference type="ARBA" id="ARBA00022692"/>
    </source>
</evidence>
<comment type="caution">
    <text evidence="9">The sequence shown here is derived from an EMBL/GenBank/DDBJ whole genome shotgun (WGS) entry which is preliminary data.</text>
</comment>
<dbReference type="Proteomes" id="UP001589865">
    <property type="component" value="Unassembled WGS sequence"/>
</dbReference>
<feature type="transmembrane region" description="Helical" evidence="8">
    <location>
        <begin position="67"/>
        <end position="99"/>
    </location>
</feature>
<comment type="subcellular location">
    <subcellularLocation>
        <location evidence="1">Cell membrane</location>
        <topology evidence="1">Multi-pass membrane protein</topology>
    </subcellularLocation>
</comment>
<dbReference type="PANTHER" id="PTHR43663">
    <property type="entry name" value="CHROMATE TRANSPORT PROTEIN-RELATED"/>
    <property type="match status" value="1"/>
</dbReference>
<evidence type="ECO:0000313" key="10">
    <source>
        <dbReference type="Proteomes" id="UP001589865"/>
    </source>
</evidence>
<keyword evidence="10" id="KW-1185">Reference proteome</keyword>
<dbReference type="InterPro" id="IPR052518">
    <property type="entry name" value="CHR_Transporter"/>
</dbReference>
<evidence type="ECO:0000256" key="7">
    <source>
        <dbReference type="ARBA" id="ARBA00023136"/>
    </source>
</evidence>
<dbReference type="Pfam" id="PF02417">
    <property type="entry name" value="Chromate_transp"/>
    <property type="match status" value="1"/>
</dbReference>
<evidence type="ECO:0000256" key="1">
    <source>
        <dbReference type="ARBA" id="ARBA00004651"/>
    </source>
</evidence>
<dbReference type="RefSeq" id="WP_377042462.1">
    <property type="nucleotide sequence ID" value="NZ_JBHLUN010000001.1"/>
</dbReference>
<comment type="similarity">
    <text evidence="3">Belongs to the heat shock protein 70 family.</text>
</comment>
<dbReference type="EMBL" id="JBHLUN010000001">
    <property type="protein sequence ID" value="MFC0406779.1"/>
    <property type="molecule type" value="Genomic_DNA"/>
</dbReference>
<evidence type="ECO:0000256" key="8">
    <source>
        <dbReference type="SAM" id="Phobius"/>
    </source>
</evidence>
<keyword evidence="6 8" id="KW-1133">Transmembrane helix</keyword>
<feature type="transmembrane region" description="Helical" evidence="8">
    <location>
        <begin position="136"/>
        <end position="153"/>
    </location>
</feature>
<dbReference type="PROSITE" id="PS01036">
    <property type="entry name" value="HSP70_3"/>
    <property type="match status" value="1"/>
</dbReference>
<organism evidence="9 10">
    <name type="scientific">Roseomonas elaeocarpi</name>
    <dbReference type="NCBI Taxonomy" id="907779"/>
    <lineage>
        <taxon>Bacteria</taxon>
        <taxon>Pseudomonadati</taxon>
        <taxon>Pseudomonadota</taxon>
        <taxon>Alphaproteobacteria</taxon>
        <taxon>Acetobacterales</taxon>
        <taxon>Roseomonadaceae</taxon>
        <taxon>Roseomonas</taxon>
    </lineage>
</organism>
<gene>
    <name evidence="9" type="ORF">ACFFGY_00875</name>
</gene>
<evidence type="ECO:0000256" key="4">
    <source>
        <dbReference type="ARBA" id="ARBA00022475"/>
    </source>
</evidence>
<evidence type="ECO:0000313" key="9">
    <source>
        <dbReference type="EMBL" id="MFC0406779.1"/>
    </source>
</evidence>
<evidence type="ECO:0000256" key="3">
    <source>
        <dbReference type="ARBA" id="ARBA00007381"/>
    </source>
</evidence>
<protein>
    <submittedName>
        <fullName evidence="9">Chromate transporter</fullName>
    </submittedName>
</protein>
<accession>A0ABV6JM31</accession>